<dbReference type="RefSeq" id="WP_168881451.1">
    <property type="nucleotide sequence ID" value="NZ_JABAIL010000002.1"/>
</dbReference>
<keyword evidence="2" id="KW-0547">Nucleotide-binding</keyword>
<comment type="caution">
    <text evidence="2">The sequence shown here is derived from an EMBL/GenBank/DDBJ whole genome shotgun (WGS) entry which is preliminary data.</text>
</comment>
<dbReference type="Pfam" id="PF04326">
    <property type="entry name" value="SLFN_AlbA_2"/>
    <property type="match status" value="1"/>
</dbReference>
<evidence type="ECO:0000313" key="2">
    <source>
        <dbReference type="EMBL" id="NLR90734.1"/>
    </source>
</evidence>
<dbReference type="Gene3D" id="1.10.10.10">
    <property type="entry name" value="Winged helix-like DNA-binding domain superfamily/Winged helix DNA-binding domain"/>
    <property type="match status" value="1"/>
</dbReference>
<name>A0A7X8SIB0_9BACT</name>
<dbReference type="GO" id="GO:0005524">
    <property type="term" value="F:ATP binding"/>
    <property type="evidence" value="ECO:0007669"/>
    <property type="project" value="UniProtKB-KW"/>
</dbReference>
<dbReference type="InterPro" id="IPR036388">
    <property type="entry name" value="WH-like_DNA-bd_sf"/>
</dbReference>
<gene>
    <name evidence="2" type="ORF">HGP29_05935</name>
</gene>
<proteinExistence type="predicted"/>
<dbReference type="InterPro" id="IPR007421">
    <property type="entry name" value="Schlafen_AlbA_2_dom"/>
</dbReference>
<dbReference type="Proteomes" id="UP000585050">
    <property type="component" value="Unassembled WGS sequence"/>
</dbReference>
<reference evidence="2 3" key="1">
    <citation type="submission" date="2020-04" db="EMBL/GenBank/DDBJ databases">
        <title>Flammeovirga sp. SR4, a novel species isolated from seawater.</title>
        <authorList>
            <person name="Wang X."/>
        </authorList>
    </citation>
    <scope>NUCLEOTIDE SEQUENCE [LARGE SCALE GENOMIC DNA]</scope>
    <source>
        <strain evidence="2 3">SR4</strain>
    </source>
</reference>
<sequence>MNEYQLKQLIKKGESRILEFKQRVTKPDRFAKTVSSIANTKGGILLVGVNDDHSIQGIDPFEEQFVAEEIIKFNIHPPLEVRFDTIETENGSVLKLSIPNSPTKPHRALSKKGEWRTYVRFNDNSVLMSERAQKLAQKESSSRLAKLKRKLSRQEKSLLVYLYENEKITLKRYCKLVNFSERRARRTLNELMYFGLLREYTIDKSIFYSLG</sequence>
<keyword evidence="2" id="KW-0067">ATP-binding</keyword>
<keyword evidence="3" id="KW-1185">Reference proteome</keyword>
<protein>
    <submittedName>
        <fullName evidence="2">ATP-binding protein</fullName>
    </submittedName>
</protein>
<accession>A0A7X8SIB0</accession>
<dbReference type="AlphaFoldDB" id="A0A7X8SIB0"/>
<dbReference type="Gene3D" id="3.30.950.30">
    <property type="entry name" value="Schlafen, AAA domain"/>
    <property type="match status" value="1"/>
</dbReference>
<evidence type="ECO:0000259" key="1">
    <source>
        <dbReference type="Pfam" id="PF04326"/>
    </source>
</evidence>
<feature type="domain" description="Schlafen AlbA-2" evidence="1">
    <location>
        <begin position="14"/>
        <end position="128"/>
    </location>
</feature>
<dbReference type="PANTHER" id="PTHR30595">
    <property type="entry name" value="GLPR-RELATED TRANSCRIPTIONAL REPRESSOR"/>
    <property type="match status" value="1"/>
</dbReference>
<organism evidence="2 3">
    <name type="scientific">Flammeovirga agarivorans</name>
    <dbReference type="NCBI Taxonomy" id="2726742"/>
    <lineage>
        <taxon>Bacteria</taxon>
        <taxon>Pseudomonadati</taxon>
        <taxon>Bacteroidota</taxon>
        <taxon>Cytophagia</taxon>
        <taxon>Cytophagales</taxon>
        <taxon>Flammeovirgaceae</taxon>
        <taxon>Flammeovirga</taxon>
    </lineage>
</organism>
<dbReference type="InterPro" id="IPR038461">
    <property type="entry name" value="Schlafen_AlbA_2_dom_sf"/>
</dbReference>
<dbReference type="PANTHER" id="PTHR30595:SF6">
    <property type="entry name" value="SCHLAFEN ALBA-2 DOMAIN-CONTAINING PROTEIN"/>
    <property type="match status" value="1"/>
</dbReference>
<dbReference type="EMBL" id="JABAIL010000002">
    <property type="protein sequence ID" value="NLR90734.1"/>
    <property type="molecule type" value="Genomic_DNA"/>
</dbReference>
<evidence type="ECO:0000313" key="3">
    <source>
        <dbReference type="Proteomes" id="UP000585050"/>
    </source>
</evidence>